<dbReference type="Proteomes" id="UP000027456">
    <property type="component" value="Unassembled WGS sequence"/>
</dbReference>
<organism evidence="1 2">
    <name type="scientific">Rhizoctonia solani 123E</name>
    <dbReference type="NCBI Taxonomy" id="1423351"/>
    <lineage>
        <taxon>Eukaryota</taxon>
        <taxon>Fungi</taxon>
        <taxon>Dikarya</taxon>
        <taxon>Basidiomycota</taxon>
        <taxon>Agaricomycotina</taxon>
        <taxon>Agaricomycetes</taxon>
        <taxon>Cantharellales</taxon>
        <taxon>Ceratobasidiaceae</taxon>
        <taxon>Rhizoctonia</taxon>
    </lineage>
</organism>
<keyword evidence="2" id="KW-1185">Reference proteome</keyword>
<proteinExistence type="predicted"/>
<accession>A0A074RNZ4</accession>
<dbReference type="EMBL" id="AZST01001117">
    <property type="protein sequence ID" value="KEP46408.1"/>
    <property type="molecule type" value="Genomic_DNA"/>
</dbReference>
<dbReference type="OrthoDB" id="3257096at2759"/>
<protein>
    <recommendedName>
        <fullName evidence="3">F-box-like domain protein</fullName>
    </recommendedName>
</protein>
<evidence type="ECO:0008006" key="3">
    <source>
        <dbReference type="Google" id="ProtNLM"/>
    </source>
</evidence>
<dbReference type="AlphaFoldDB" id="A0A074RNZ4"/>
<dbReference type="Gene3D" id="3.80.10.10">
    <property type="entry name" value="Ribonuclease Inhibitor"/>
    <property type="match status" value="1"/>
</dbReference>
<sequence>MASPAPTEPVALKVFGIPELAHLICDITQKRDHANLMQVCRGLFYSILPFVWEEVDRPDILVSMIPGGRIVSYESEMSPYVVMQLPGSLDLSRLSIYAPHVKRLTLSLVDVDAYDNWDKFLACTQSVDLLPNLETIYFPSPNITKSIAKSGKVEADSVNWAVAFLSTSLRNLVQAPLKATYPIQEVALLWMDLDSFNRLMTSIAQKCPHICSLSVLPGQVSSRGVPDHDVHGLIPRIVFACDSPEIYSSFLQLSNLTTLLITATIICPEGLAALSGLPKLESLCVVGWERDLQVYGKRLQIPTEAFPALRHLELNRLTCDTVFNLCNTKPLVTRLQSLTITYPDDFWDGYPYEEASNVLSNVIPLLASHNSSIATLTVHDRVSERLSPETLNAWRHLPLVSLHLEWVIIGGCGSDVLCAILACLPLLESLQLTMAQEPFEVEQFRMIVELLPRLRCIEIPVRWWRIAQLTSADFIPCQSQSTSVLRIKSEFYLAEPQDEGASQIARFLSVLRPRASVVCASPQLRLCDPSGYVYEDSKDMINAELSRLWLK</sequence>
<reference evidence="1 2" key="1">
    <citation type="submission" date="2013-12" db="EMBL/GenBank/DDBJ databases">
        <authorList>
            <person name="Cubeta M."/>
            <person name="Pakala S."/>
            <person name="Fedorova N."/>
            <person name="Thomas E."/>
            <person name="Dean R."/>
            <person name="Jabaji S."/>
            <person name="Neate S."/>
            <person name="Toda T."/>
            <person name="Tavantzis S."/>
            <person name="Vilgalys R."/>
            <person name="Bharathan N."/>
            <person name="Pakala S."/>
            <person name="Losada L.S."/>
            <person name="Zafar N."/>
            <person name="Nierman W."/>
        </authorList>
    </citation>
    <scope>NUCLEOTIDE SEQUENCE [LARGE SCALE GENOMIC DNA]</scope>
    <source>
        <strain evidence="1 2">123E</strain>
    </source>
</reference>
<gene>
    <name evidence="1" type="ORF">V565_200490</name>
</gene>
<dbReference type="SUPFAM" id="SSF52047">
    <property type="entry name" value="RNI-like"/>
    <property type="match status" value="1"/>
</dbReference>
<evidence type="ECO:0000313" key="1">
    <source>
        <dbReference type="EMBL" id="KEP46408.1"/>
    </source>
</evidence>
<comment type="caution">
    <text evidence="1">The sequence shown here is derived from an EMBL/GenBank/DDBJ whole genome shotgun (WGS) entry which is preliminary data.</text>
</comment>
<dbReference type="InterPro" id="IPR032675">
    <property type="entry name" value="LRR_dom_sf"/>
</dbReference>
<dbReference type="HOGENOM" id="CLU_036422_0_0_1"/>
<evidence type="ECO:0000313" key="2">
    <source>
        <dbReference type="Proteomes" id="UP000027456"/>
    </source>
</evidence>
<name>A0A074RNZ4_9AGAM</name>